<dbReference type="Proteomes" id="UP001165960">
    <property type="component" value="Unassembled WGS sequence"/>
</dbReference>
<gene>
    <name evidence="1" type="ORF">DSO57_1019092</name>
</gene>
<dbReference type="EMBL" id="QTSX02002925">
    <property type="protein sequence ID" value="KAJ9073200.1"/>
    <property type="molecule type" value="Genomic_DNA"/>
</dbReference>
<accession>A0ACC2TFF8</accession>
<evidence type="ECO:0000313" key="2">
    <source>
        <dbReference type="Proteomes" id="UP001165960"/>
    </source>
</evidence>
<evidence type="ECO:0000313" key="1">
    <source>
        <dbReference type="EMBL" id="KAJ9073200.1"/>
    </source>
</evidence>
<name>A0ACC2TFF8_9FUNG</name>
<comment type="caution">
    <text evidence="1">The sequence shown here is derived from an EMBL/GenBank/DDBJ whole genome shotgun (WGS) entry which is preliminary data.</text>
</comment>
<sequence length="214" mass="22970">MILPALRFVVFSLGPFLLLLWSTSPDLWSKLSSSARLASAAPSSLLSLPGSLLYSGEAVVKSLTCDNLDLEGVDYAPPAPVGKKVPMPPPPGSEKSDSIPLRASAILPSTPTCTPWLLTRLTLMALNAYFPWLSPASSLWSPLQAAVPVLHWAASWWFVSPGWEPNLVSLAPLSHNGGHLGPVILISFGIVLKVLHKNLVHSFSLAVRLWVVRG</sequence>
<reference evidence="1" key="1">
    <citation type="submission" date="2022-04" db="EMBL/GenBank/DDBJ databases">
        <title>Genome of the entomopathogenic fungus Entomophthora muscae.</title>
        <authorList>
            <person name="Elya C."/>
            <person name="Lovett B.R."/>
            <person name="Lee E."/>
            <person name="Macias A.M."/>
            <person name="Hajek A.E."/>
            <person name="De Bivort B.L."/>
            <person name="Kasson M.T."/>
            <person name="De Fine Licht H.H."/>
            <person name="Stajich J.E."/>
        </authorList>
    </citation>
    <scope>NUCLEOTIDE SEQUENCE</scope>
    <source>
        <strain evidence="1">Berkeley</strain>
    </source>
</reference>
<proteinExistence type="predicted"/>
<keyword evidence="2" id="KW-1185">Reference proteome</keyword>
<organism evidence="1 2">
    <name type="scientific">Entomophthora muscae</name>
    <dbReference type="NCBI Taxonomy" id="34485"/>
    <lineage>
        <taxon>Eukaryota</taxon>
        <taxon>Fungi</taxon>
        <taxon>Fungi incertae sedis</taxon>
        <taxon>Zoopagomycota</taxon>
        <taxon>Entomophthoromycotina</taxon>
        <taxon>Entomophthoromycetes</taxon>
        <taxon>Entomophthorales</taxon>
        <taxon>Entomophthoraceae</taxon>
        <taxon>Entomophthora</taxon>
    </lineage>
</organism>
<protein>
    <submittedName>
        <fullName evidence="1">Uncharacterized protein</fullName>
    </submittedName>
</protein>